<comment type="similarity">
    <text evidence="2">Belongs to the cation transport ATPase (P-type) (TC 3.A.3) family. Type IB subfamily.</text>
</comment>
<evidence type="ECO:0000256" key="1">
    <source>
        <dbReference type="ARBA" id="ARBA00004141"/>
    </source>
</evidence>
<evidence type="ECO:0000256" key="3">
    <source>
        <dbReference type="ARBA" id="ARBA00022723"/>
    </source>
</evidence>
<dbReference type="GO" id="GO:0016787">
    <property type="term" value="F:hydrolase activity"/>
    <property type="evidence" value="ECO:0007669"/>
    <property type="project" value="UniProtKB-KW"/>
</dbReference>
<keyword evidence="5" id="KW-0067">ATP-binding</keyword>
<dbReference type="PANTHER" id="PTHR43079:SF1">
    <property type="entry name" value="CADMIUM_ZINC-TRANSPORTING ATPASE HMA1, CHLOROPLASTIC-RELATED"/>
    <property type="match status" value="1"/>
</dbReference>
<name>A0A447QWV9_SALER</name>
<evidence type="ECO:0000256" key="7">
    <source>
        <dbReference type="ARBA" id="ARBA00022967"/>
    </source>
</evidence>
<protein>
    <submittedName>
        <fullName evidence="8">Heavy metal-transporting ATPase</fullName>
        <ecNumber evidence="8">3.6.3.3</ecNumber>
    </submittedName>
</protein>
<keyword evidence="4" id="KW-0547">Nucleotide-binding</keyword>
<evidence type="ECO:0000256" key="5">
    <source>
        <dbReference type="ARBA" id="ARBA00022840"/>
    </source>
</evidence>
<sequence length="75" mass="7815">MTVGKPRVTAIHPASGISEAELLALAAAVEQGATHPLAQAIVREAQTRDLAIPTAESQRTLAGTGLKRRLTANVF</sequence>
<comment type="subcellular location">
    <subcellularLocation>
        <location evidence="1">Membrane</location>
        <topology evidence="1">Multi-pass membrane protein</topology>
    </subcellularLocation>
</comment>
<evidence type="ECO:0000313" key="8">
    <source>
        <dbReference type="EMBL" id="VEA74535.1"/>
    </source>
</evidence>
<proteinExistence type="inferred from homology"/>
<dbReference type="PANTHER" id="PTHR43079">
    <property type="entry name" value="PROBABLE CADMIUM/ZINC-TRANSPORTING ATPASE HMA1"/>
    <property type="match status" value="1"/>
</dbReference>
<evidence type="ECO:0000256" key="2">
    <source>
        <dbReference type="ARBA" id="ARBA00006024"/>
    </source>
</evidence>
<dbReference type="Proteomes" id="UP000275676">
    <property type="component" value="Chromosome"/>
</dbReference>
<evidence type="ECO:0000256" key="6">
    <source>
        <dbReference type="ARBA" id="ARBA00022842"/>
    </source>
</evidence>
<keyword evidence="3" id="KW-0479">Metal-binding</keyword>
<dbReference type="InterPro" id="IPR023299">
    <property type="entry name" value="ATPase_P-typ_cyto_dom_N"/>
</dbReference>
<dbReference type="GO" id="GO:0016020">
    <property type="term" value="C:membrane"/>
    <property type="evidence" value="ECO:0007669"/>
    <property type="project" value="UniProtKB-SubCell"/>
</dbReference>
<gene>
    <name evidence="8" type="primary">zntA_2</name>
    <name evidence="8" type="ORF">NCTC10047_00323</name>
</gene>
<keyword evidence="6" id="KW-0460">Magnesium</keyword>
<dbReference type="EMBL" id="LR134156">
    <property type="protein sequence ID" value="VEA74535.1"/>
    <property type="molecule type" value="Genomic_DNA"/>
</dbReference>
<dbReference type="EC" id="3.6.3.3" evidence="8"/>
<dbReference type="InterPro" id="IPR051949">
    <property type="entry name" value="Cation_Transport_ATPase"/>
</dbReference>
<keyword evidence="7" id="KW-1278">Translocase</keyword>
<organism evidence="8 9">
    <name type="scientific">Salmonella enterica subsp. arizonae</name>
    <dbReference type="NCBI Taxonomy" id="59203"/>
    <lineage>
        <taxon>Bacteria</taxon>
        <taxon>Pseudomonadati</taxon>
        <taxon>Pseudomonadota</taxon>
        <taxon>Gammaproteobacteria</taxon>
        <taxon>Enterobacterales</taxon>
        <taxon>Enterobacteriaceae</taxon>
        <taxon>Salmonella</taxon>
    </lineage>
</organism>
<accession>A0A447QWV9</accession>
<dbReference type="GO" id="GO:0046872">
    <property type="term" value="F:metal ion binding"/>
    <property type="evidence" value="ECO:0007669"/>
    <property type="project" value="UniProtKB-KW"/>
</dbReference>
<evidence type="ECO:0000313" key="9">
    <source>
        <dbReference type="Proteomes" id="UP000275676"/>
    </source>
</evidence>
<evidence type="ECO:0000256" key="4">
    <source>
        <dbReference type="ARBA" id="ARBA00022741"/>
    </source>
</evidence>
<dbReference type="AlphaFoldDB" id="A0A447QWV9"/>
<reference evidence="8 9" key="1">
    <citation type="submission" date="2018-12" db="EMBL/GenBank/DDBJ databases">
        <authorList>
            <consortium name="Pathogen Informatics"/>
        </authorList>
    </citation>
    <scope>NUCLEOTIDE SEQUENCE [LARGE SCALE GENOMIC DNA]</scope>
    <source>
        <strain evidence="8 9">NCTC10047</strain>
    </source>
</reference>
<dbReference type="GO" id="GO:0005524">
    <property type="term" value="F:ATP binding"/>
    <property type="evidence" value="ECO:0007669"/>
    <property type="project" value="UniProtKB-KW"/>
</dbReference>
<dbReference type="Gene3D" id="3.40.1110.10">
    <property type="entry name" value="Calcium-transporting ATPase, cytoplasmic domain N"/>
    <property type="match status" value="1"/>
</dbReference>
<keyword evidence="8" id="KW-0378">Hydrolase</keyword>
<dbReference type="SUPFAM" id="SSF81660">
    <property type="entry name" value="Metal cation-transporting ATPase, ATP-binding domain N"/>
    <property type="match status" value="1"/>
</dbReference>